<name>A0A011WQL8_RUMAL</name>
<organism evidence="2 3">
    <name type="scientific">Ruminococcus albus SY3</name>
    <dbReference type="NCBI Taxonomy" id="1341156"/>
    <lineage>
        <taxon>Bacteria</taxon>
        <taxon>Bacillati</taxon>
        <taxon>Bacillota</taxon>
        <taxon>Clostridia</taxon>
        <taxon>Eubacteriales</taxon>
        <taxon>Oscillospiraceae</taxon>
        <taxon>Ruminococcus</taxon>
    </lineage>
</organism>
<reference evidence="2 3" key="1">
    <citation type="submission" date="2013-06" db="EMBL/GenBank/DDBJ databases">
        <title>Rumen cellulosomics: divergent fiber-degrading strategies revealed by comparative genome-wide analysis of six Ruminococcal strains.</title>
        <authorList>
            <person name="Dassa B."/>
            <person name="Borovok I."/>
            <person name="Lamed R."/>
            <person name="Flint H."/>
            <person name="Yeoman C.J."/>
            <person name="White B."/>
            <person name="Bayer E.A."/>
        </authorList>
    </citation>
    <scope>NUCLEOTIDE SEQUENCE [LARGE SCALE GENOMIC DNA]</scope>
    <source>
        <strain evidence="2 3">SY3</strain>
    </source>
</reference>
<dbReference type="PATRIC" id="fig|1341156.4.peg.1431"/>
<dbReference type="InterPro" id="IPR002931">
    <property type="entry name" value="Transglutaminase-like"/>
</dbReference>
<keyword evidence="3" id="KW-1185">Reference proteome</keyword>
<dbReference type="InterPro" id="IPR052557">
    <property type="entry name" value="CAP/Cytokinesis_protein"/>
</dbReference>
<feature type="domain" description="Transglutaminase-like" evidence="1">
    <location>
        <begin position="137"/>
        <end position="234"/>
    </location>
</feature>
<protein>
    <submittedName>
        <fullName evidence="2">Transglutaminase</fullName>
    </submittedName>
</protein>
<evidence type="ECO:0000313" key="3">
    <source>
        <dbReference type="Proteomes" id="UP000021369"/>
    </source>
</evidence>
<dbReference type="PANTHER" id="PTHR46333:SF2">
    <property type="entry name" value="CYTOKINESIS PROTEIN 3"/>
    <property type="match status" value="1"/>
</dbReference>
<dbReference type="EMBL" id="JEOB01000002">
    <property type="protein sequence ID" value="EXM39315.1"/>
    <property type="molecule type" value="Genomic_DNA"/>
</dbReference>
<dbReference type="OrthoDB" id="9788327at2"/>
<dbReference type="InterPro" id="IPR038765">
    <property type="entry name" value="Papain-like_cys_pep_sf"/>
</dbReference>
<dbReference type="Proteomes" id="UP000021369">
    <property type="component" value="Unassembled WGS sequence"/>
</dbReference>
<dbReference type="AlphaFoldDB" id="A0A011WQL8"/>
<dbReference type="Gene3D" id="3.10.620.30">
    <property type="match status" value="1"/>
</dbReference>
<dbReference type="PROSITE" id="PS51257">
    <property type="entry name" value="PROKAR_LIPOPROTEIN"/>
    <property type="match status" value="1"/>
</dbReference>
<accession>A0A011WQL8</accession>
<dbReference type="PANTHER" id="PTHR46333">
    <property type="entry name" value="CYTOKINESIS PROTEIN 3"/>
    <property type="match status" value="1"/>
</dbReference>
<proteinExistence type="predicted"/>
<dbReference type="RefSeq" id="WP_037285744.1">
    <property type="nucleotide sequence ID" value="NZ_JEOB01000002.1"/>
</dbReference>
<evidence type="ECO:0000313" key="2">
    <source>
        <dbReference type="EMBL" id="EXM39315.1"/>
    </source>
</evidence>
<comment type="caution">
    <text evidence="2">The sequence shown here is derived from an EMBL/GenBank/DDBJ whole genome shotgun (WGS) entry which is preliminary data.</text>
</comment>
<evidence type="ECO:0000259" key="1">
    <source>
        <dbReference type="Pfam" id="PF01841"/>
    </source>
</evidence>
<dbReference type="SUPFAM" id="SSF54001">
    <property type="entry name" value="Cysteine proteinases"/>
    <property type="match status" value="1"/>
</dbReference>
<sequence>MKKSLIPMIAAAIMLSGCGLSDIKEAISAKVDEKIEEHSIEKGSYTQEQVNEKIYKELAECKRKIVFDGVVSTEMVQNAVYGARYDRPDIFWTGGFTVSTDYSTTTLECDSVHDLDEKTLAEMKADMDEALDKVVKEASGGATDFDKLLLLHDKLIEMCNYDYKAAKATDSEDIGFAGSSYGCLVEHNAVCEGYAQAFSLAAQKMGFECGMVCGMARNEKHAWNYVKIDGEYYWLDVTWDENATENNELGFVPMHKYFLLDDSRFMKNRTVESDVPFVPECSSMDENYYVKNGLYLESYSFDEINSLMNEHCDEGGLDIMFADRESYDEAVEDLMKNGSIWNTDVMKSNVDKKPGYFPDEDKLGILTISIE</sequence>
<gene>
    <name evidence="2" type="ORF">RASY3_05060</name>
</gene>
<dbReference type="GO" id="GO:0005737">
    <property type="term" value="C:cytoplasm"/>
    <property type="evidence" value="ECO:0007669"/>
    <property type="project" value="TreeGrafter"/>
</dbReference>
<dbReference type="Pfam" id="PF01841">
    <property type="entry name" value="Transglut_core"/>
    <property type="match status" value="1"/>
</dbReference>